<dbReference type="Proteomes" id="UP001209878">
    <property type="component" value="Unassembled WGS sequence"/>
</dbReference>
<organism evidence="2 3">
    <name type="scientific">Ridgeia piscesae</name>
    <name type="common">Tubeworm</name>
    <dbReference type="NCBI Taxonomy" id="27915"/>
    <lineage>
        <taxon>Eukaryota</taxon>
        <taxon>Metazoa</taxon>
        <taxon>Spiralia</taxon>
        <taxon>Lophotrochozoa</taxon>
        <taxon>Annelida</taxon>
        <taxon>Polychaeta</taxon>
        <taxon>Sedentaria</taxon>
        <taxon>Canalipalpata</taxon>
        <taxon>Sabellida</taxon>
        <taxon>Siboglinidae</taxon>
        <taxon>Ridgeia</taxon>
    </lineage>
</organism>
<dbReference type="GO" id="GO:0000145">
    <property type="term" value="C:exocyst"/>
    <property type="evidence" value="ECO:0007669"/>
    <property type="project" value="TreeGrafter"/>
</dbReference>
<name>A0AAD9JS21_RIDPI</name>
<protein>
    <recommendedName>
        <fullName evidence="1">Exocyst complex component Sec10-like alpha-helical bundle domain-containing protein</fullName>
    </recommendedName>
</protein>
<accession>A0AAD9JS21</accession>
<sequence>MSRSVFEDIPPLCAKTSIVINEVFTRPEMVMCKFVLNLYHGKLQVWVNVLLSKRRQASTLSEQLSAYKLGNDSSFLTKVTKNIFSRYLEDYISIECRFLKERCTAVLQRYYDSRHHQKKNIQSGGIHVFRRDLQAVIGTKANLNLGPTIENYDGETFLSQEVTINLLQESKLAFKRCNALSARNDLPENATKIFDLHSAKHSDCLQKKRELMETMENKLDMGLDRTVSAIIGWVKYILTTEQKKIDFKPESEEGPIQMYSQACGKVVKYLGVQVDSIRFSLDGKNVDAVLMEIGMRVHRVIYDHLLQYQYNSMAVECSGSETTLWVGATAAVTAVEYSGSETTLWASKTSTSASSRNSSTPLHALCNLLLVVPDNLKQVCTGEQLAGLDKTVLLSFVQLRADFKTSRLATLFK</sequence>
<dbReference type="PANTHER" id="PTHR12100:SF0">
    <property type="entry name" value="EXOCYST COMPLEX COMPONENT 5"/>
    <property type="match status" value="1"/>
</dbReference>
<reference evidence="2" key="1">
    <citation type="journal article" date="2023" name="Mol. Biol. Evol.">
        <title>Third-Generation Sequencing Reveals the Adaptive Role of the Epigenome in Three Deep-Sea Polychaetes.</title>
        <authorList>
            <person name="Perez M."/>
            <person name="Aroh O."/>
            <person name="Sun Y."/>
            <person name="Lan Y."/>
            <person name="Juniper S.K."/>
            <person name="Young C.R."/>
            <person name="Angers B."/>
            <person name="Qian P.Y."/>
        </authorList>
    </citation>
    <scope>NUCLEOTIDE SEQUENCE</scope>
    <source>
        <strain evidence="2">R07B-5</strain>
    </source>
</reference>
<evidence type="ECO:0000313" key="3">
    <source>
        <dbReference type="Proteomes" id="UP001209878"/>
    </source>
</evidence>
<evidence type="ECO:0000259" key="1">
    <source>
        <dbReference type="Pfam" id="PF07393"/>
    </source>
</evidence>
<proteinExistence type="predicted"/>
<dbReference type="EMBL" id="JAODUO010001840">
    <property type="protein sequence ID" value="KAK2157907.1"/>
    <property type="molecule type" value="Genomic_DNA"/>
</dbReference>
<dbReference type="Pfam" id="PF07393">
    <property type="entry name" value="Sec10_HB"/>
    <property type="match status" value="3"/>
</dbReference>
<comment type="caution">
    <text evidence="2">The sequence shown here is derived from an EMBL/GenBank/DDBJ whole genome shotgun (WGS) entry which is preliminary data.</text>
</comment>
<dbReference type="GO" id="GO:0006893">
    <property type="term" value="P:Golgi to plasma membrane transport"/>
    <property type="evidence" value="ECO:0007669"/>
    <property type="project" value="TreeGrafter"/>
</dbReference>
<keyword evidence="3" id="KW-1185">Reference proteome</keyword>
<feature type="domain" description="Exocyst complex component Sec10-like alpha-helical bundle" evidence="1">
    <location>
        <begin position="201"/>
        <end position="313"/>
    </location>
</feature>
<dbReference type="AlphaFoldDB" id="A0AAD9JS21"/>
<evidence type="ECO:0000313" key="2">
    <source>
        <dbReference type="EMBL" id="KAK2157907.1"/>
    </source>
</evidence>
<dbReference type="InterPro" id="IPR009976">
    <property type="entry name" value="Sec10-like"/>
</dbReference>
<dbReference type="PANTHER" id="PTHR12100">
    <property type="entry name" value="SEC10"/>
    <property type="match status" value="1"/>
</dbReference>
<feature type="domain" description="Exocyst complex component Sec10-like alpha-helical bundle" evidence="1">
    <location>
        <begin position="362"/>
        <end position="409"/>
    </location>
</feature>
<dbReference type="GO" id="GO:0006887">
    <property type="term" value="P:exocytosis"/>
    <property type="evidence" value="ECO:0007669"/>
    <property type="project" value="TreeGrafter"/>
</dbReference>
<gene>
    <name evidence="2" type="ORF">NP493_1841g00023</name>
</gene>
<feature type="domain" description="Exocyst complex component Sec10-like alpha-helical bundle" evidence="1">
    <location>
        <begin position="3"/>
        <end position="196"/>
    </location>
</feature>
<dbReference type="InterPro" id="IPR048627">
    <property type="entry name" value="Sec10_HB"/>
</dbReference>